<evidence type="ECO:0000256" key="9">
    <source>
        <dbReference type="ARBA" id="ARBA00023136"/>
    </source>
</evidence>
<keyword evidence="7 12" id="KW-0067">ATP-binding</keyword>
<dbReference type="AlphaFoldDB" id="A0A7K1T4L7"/>
<dbReference type="InterPro" id="IPR003593">
    <property type="entry name" value="AAA+_ATPase"/>
</dbReference>
<dbReference type="SUPFAM" id="SSF52540">
    <property type="entry name" value="P-loop containing nucleoside triphosphate hydrolases"/>
    <property type="match status" value="2"/>
</dbReference>
<dbReference type="PROSITE" id="PS00211">
    <property type="entry name" value="ABC_TRANSPORTER_1"/>
    <property type="match status" value="2"/>
</dbReference>
<gene>
    <name evidence="12" type="ORF">GO707_04965</name>
</gene>
<reference evidence="12 13" key="1">
    <citation type="submission" date="2019-11" db="EMBL/GenBank/DDBJ databases">
        <title>Whole genome shotgun sequencing (WGS) data from Adlercreutzia equolifaciens ResAG-91, Eggerthella lenta MRI-F36, MRI-F37, MRI-F40, ResAG-49, ResAG-88, ResAG-121, ResAG-145, and Gordonibacter sp. ResAG-5, ResAG-26, ResAG-43, ResAG-50, ResAG-59.</title>
        <authorList>
            <person name="Stoll D.A."/>
            <person name="Danylec N."/>
            <person name="Franz C.M.A.P."/>
            <person name="Huch M."/>
        </authorList>
    </citation>
    <scope>NUCLEOTIDE SEQUENCE [LARGE SCALE GENOMIC DNA]</scope>
    <source>
        <strain evidence="12 13">ResAG-91</strain>
    </source>
</reference>
<dbReference type="Pfam" id="PF00005">
    <property type="entry name" value="ABC_tran"/>
    <property type="match status" value="2"/>
</dbReference>
<dbReference type="GO" id="GO:0042626">
    <property type="term" value="F:ATPase-coupled transmembrane transporter activity"/>
    <property type="evidence" value="ECO:0007669"/>
    <property type="project" value="TreeGrafter"/>
</dbReference>
<dbReference type="InterPro" id="IPR050095">
    <property type="entry name" value="ECF_ABC_transporter_ATP-bd"/>
</dbReference>
<evidence type="ECO:0000256" key="3">
    <source>
        <dbReference type="ARBA" id="ARBA00022448"/>
    </source>
</evidence>
<dbReference type="PROSITE" id="PS50893">
    <property type="entry name" value="ABC_TRANSPORTER_2"/>
    <property type="match status" value="2"/>
</dbReference>
<feature type="domain" description="ABC transporter" evidence="11">
    <location>
        <begin position="15"/>
        <end position="254"/>
    </location>
</feature>
<dbReference type="Gene3D" id="3.40.50.300">
    <property type="entry name" value="P-loop containing nucleotide triphosphate hydrolases"/>
    <property type="match status" value="2"/>
</dbReference>
<keyword evidence="6" id="KW-0547">Nucleotide-binding</keyword>
<evidence type="ECO:0000256" key="2">
    <source>
        <dbReference type="ARBA" id="ARBA00005417"/>
    </source>
</evidence>
<keyword evidence="5" id="KW-0677">Repeat</keyword>
<protein>
    <submittedName>
        <fullName evidence="12">ATP-binding cassette domain-containing protein</fullName>
    </submittedName>
</protein>
<proteinExistence type="inferred from homology"/>
<dbReference type="PANTHER" id="PTHR43553">
    <property type="entry name" value="HEAVY METAL TRANSPORTER"/>
    <property type="match status" value="1"/>
</dbReference>
<comment type="subcellular location">
    <subcellularLocation>
        <location evidence="1">Cell membrane</location>
        <topology evidence="1">Peripheral membrane protein</topology>
    </subcellularLocation>
</comment>
<comment type="function">
    <text evidence="10">Probably part of an ABC transporter complex. Responsible for energy coupling to the transport system.</text>
</comment>
<evidence type="ECO:0000256" key="6">
    <source>
        <dbReference type="ARBA" id="ARBA00022741"/>
    </source>
</evidence>
<feature type="domain" description="ABC transporter" evidence="11">
    <location>
        <begin position="299"/>
        <end position="514"/>
    </location>
</feature>
<evidence type="ECO:0000256" key="10">
    <source>
        <dbReference type="ARBA" id="ARBA00025157"/>
    </source>
</evidence>
<keyword evidence="4" id="KW-1003">Cell membrane</keyword>
<dbReference type="RefSeq" id="WP_157012402.1">
    <property type="nucleotide sequence ID" value="NZ_JARFIT010000006.1"/>
</dbReference>
<organism evidence="12 13">
    <name type="scientific">Adlercreutzia rubneri</name>
    <dbReference type="NCBI Taxonomy" id="2916441"/>
    <lineage>
        <taxon>Bacteria</taxon>
        <taxon>Bacillati</taxon>
        <taxon>Actinomycetota</taxon>
        <taxon>Coriobacteriia</taxon>
        <taxon>Eggerthellales</taxon>
        <taxon>Eggerthellaceae</taxon>
        <taxon>Adlercreutzia</taxon>
    </lineage>
</organism>
<comment type="similarity">
    <text evidence="2">Belongs to the ABC transporter superfamily.</text>
</comment>
<dbReference type="InterPro" id="IPR015856">
    <property type="entry name" value="ABC_transpr_CbiO/EcfA_su"/>
</dbReference>
<name>A0A7K1T4L7_9ACTN</name>
<dbReference type="Proteomes" id="UP000488839">
    <property type="component" value="Unassembled WGS sequence"/>
</dbReference>
<evidence type="ECO:0000259" key="11">
    <source>
        <dbReference type="PROSITE" id="PS50893"/>
    </source>
</evidence>
<dbReference type="GO" id="GO:0016887">
    <property type="term" value="F:ATP hydrolysis activity"/>
    <property type="evidence" value="ECO:0007669"/>
    <property type="project" value="InterPro"/>
</dbReference>
<dbReference type="GO" id="GO:0005524">
    <property type="term" value="F:ATP binding"/>
    <property type="evidence" value="ECO:0007669"/>
    <property type="project" value="UniProtKB-KW"/>
</dbReference>
<evidence type="ECO:0000313" key="12">
    <source>
        <dbReference type="EMBL" id="MVN58574.1"/>
    </source>
</evidence>
<accession>A0A7K1T4L7</accession>
<dbReference type="GO" id="GO:0043190">
    <property type="term" value="C:ATP-binding cassette (ABC) transporter complex"/>
    <property type="evidence" value="ECO:0007669"/>
    <property type="project" value="TreeGrafter"/>
</dbReference>
<keyword evidence="9" id="KW-0472">Membrane</keyword>
<evidence type="ECO:0000256" key="8">
    <source>
        <dbReference type="ARBA" id="ARBA00022967"/>
    </source>
</evidence>
<dbReference type="SMART" id="SM00382">
    <property type="entry name" value="AAA"/>
    <property type="match status" value="2"/>
</dbReference>
<comment type="caution">
    <text evidence="12">The sequence shown here is derived from an EMBL/GenBank/DDBJ whole genome shotgun (WGS) entry which is preliminary data.</text>
</comment>
<dbReference type="PANTHER" id="PTHR43553:SF23">
    <property type="entry name" value="ABC TRANSPORTER ATP-BINDING COMPONENT"/>
    <property type="match status" value="1"/>
</dbReference>
<evidence type="ECO:0000256" key="1">
    <source>
        <dbReference type="ARBA" id="ARBA00004202"/>
    </source>
</evidence>
<dbReference type="EMBL" id="WPOO01000006">
    <property type="protein sequence ID" value="MVN58574.1"/>
    <property type="molecule type" value="Genomic_DNA"/>
</dbReference>
<evidence type="ECO:0000256" key="4">
    <source>
        <dbReference type="ARBA" id="ARBA00022475"/>
    </source>
</evidence>
<dbReference type="InterPro" id="IPR027417">
    <property type="entry name" value="P-loop_NTPase"/>
</dbReference>
<keyword evidence="3" id="KW-0813">Transport</keyword>
<evidence type="ECO:0000313" key="13">
    <source>
        <dbReference type="Proteomes" id="UP000488839"/>
    </source>
</evidence>
<keyword evidence="8" id="KW-1278">Translocase</keyword>
<dbReference type="InterPro" id="IPR017871">
    <property type="entry name" value="ABC_transporter-like_CS"/>
</dbReference>
<evidence type="ECO:0000256" key="5">
    <source>
        <dbReference type="ARBA" id="ARBA00022737"/>
    </source>
</evidence>
<dbReference type="CDD" id="cd03225">
    <property type="entry name" value="ABC_cobalt_CbiO_domain1"/>
    <property type="match status" value="1"/>
</dbReference>
<evidence type="ECO:0000256" key="7">
    <source>
        <dbReference type="ARBA" id="ARBA00022840"/>
    </source>
</evidence>
<dbReference type="InterPro" id="IPR003439">
    <property type="entry name" value="ABC_transporter-like_ATP-bd"/>
</dbReference>
<keyword evidence="13" id="KW-1185">Reference proteome</keyword>
<sequence length="516" mass="53731">MRGDEALAGTAGAAVQLEGVSYTYPGAAEPTLRSVSLEVPAGQCVVVTGPSGCGKTTLSRLVNGLVPHVYAGEVTGRVLVGGTEVAAWAPDELGVRVGSVFQNPRSQFVNLDVASEIAFGCENLGLPRAEIVERVEEAAAALGIRPLLDRSIEELSGGQKQAVILASALAMRPAVFVLDEPTASLDTASMMRLAEVVAALKAQGKTVIVSEHRLWWLHGVADRVVLMEEGTVAGDWDAASYGALPRAERAALGMRAWTVTEMEEEMAARAAVAPTASAEGSPAPATEAATAEGLTAEGLTAEGLTVAFRRKPPVLEGLSLAVAPGRVLGIVGRNGAGKTTLLRCLSGLTRERAGSVALDGRALAARERPGTVHLVMQEPGYQLFADSARAELRLPDAETDELLAAFGLTACAERHPLSLSGGERQRLAIAAGIAQGARALVLDEPTSGLDRANMERVAAVLCRVAAAGAPVALVTHDYEFLCAVCDEVAEVEGGRVSARYDLDPVHAARVRTRFGF</sequence>